<dbReference type="EMBL" id="WSLF01000011">
    <property type="protein sequence ID" value="KAE9632037.1"/>
    <property type="molecule type" value="Genomic_DNA"/>
</dbReference>
<dbReference type="GO" id="GO:0032259">
    <property type="term" value="P:methylation"/>
    <property type="evidence" value="ECO:0007669"/>
    <property type="project" value="UniProtKB-KW"/>
</dbReference>
<comment type="caution">
    <text evidence="2">The sequence shown here is derived from an EMBL/GenBank/DDBJ whole genome shotgun (WGS) entry which is preliminary data.</text>
</comment>
<evidence type="ECO:0000313" key="3">
    <source>
        <dbReference type="Proteomes" id="UP000483018"/>
    </source>
</evidence>
<proteinExistence type="predicted"/>
<accession>A0A7C8HE98</accession>
<dbReference type="PANTHER" id="PTHR40032:SF1">
    <property type="entry name" value="EXPORTED PROTEIN"/>
    <property type="match status" value="1"/>
</dbReference>
<dbReference type="AlphaFoldDB" id="A0A7C8HE98"/>
<dbReference type="OrthoDB" id="9812429at2"/>
<protein>
    <submittedName>
        <fullName evidence="2">Methylase</fullName>
    </submittedName>
</protein>
<evidence type="ECO:0000313" key="2">
    <source>
        <dbReference type="EMBL" id="KAE9632037.1"/>
    </source>
</evidence>
<name>A0A7C8HE98_9FIRM</name>
<reference evidence="2 3" key="1">
    <citation type="submission" date="2019-12" db="EMBL/GenBank/DDBJ databases">
        <title>Defluviitalea raffinosedens, isolated from a biogas fermenter, genome sequencing and characterization.</title>
        <authorList>
            <person name="Rettenmaier R."/>
            <person name="Schneider M."/>
            <person name="Neuhaus K."/>
            <person name="Liebl W."/>
            <person name="Zverlov V."/>
        </authorList>
    </citation>
    <scope>NUCLEOTIDE SEQUENCE [LARGE SCALE GENOMIC DNA]</scope>
    <source>
        <strain evidence="2 3">249c-K6</strain>
    </source>
</reference>
<dbReference type="InterPro" id="IPR024301">
    <property type="entry name" value="Amidase_6"/>
</dbReference>
<evidence type="ECO:0000259" key="1">
    <source>
        <dbReference type="Pfam" id="PF12671"/>
    </source>
</evidence>
<keyword evidence="2" id="KW-0489">Methyltransferase</keyword>
<feature type="domain" description="Putative amidase" evidence="1">
    <location>
        <begin position="12"/>
        <end position="165"/>
    </location>
</feature>
<keyword evidence="2" id="KW-0808">Transferase</keyword>
<dbReference type="Pfam" id="PF12671">
    <property type="entry name" value="Amidase_6"/>
    <property type="match status" value="1"/>
</dbReference>
<sequence length="179" mass="20673">MKWRQVFMSEPYNRKKAVEYAIRYGSHPNPEYVYYQGNDCTNFVSQCLRAGGAKNHYHPTHPWWYQNGKSSICWAVAASLYWYIRTVTQEKGFGIKAKTVSIKGDDLFNASIADLLEAGDIIQYRNNQNRIQHSAIITGFVSKGGIKEPLVSQHTFEAVNIPWRKNFKETIFHHIISIN</sequence>
<organism evidence="2 3">
    <name type="scientific">Defluviitalea raffinosedens</name>
    <dbReference type="NCBI Taxonomy" id="1450156"/>
    <lineage>
        <taxon>Bacteria</taxon>
        <taxon>Bacillati</taxon>
        <taxon>Bacillota</taxon>
        <taxon>Clostridia</taxon>
        <taxon>Lachnospirales</taxon>
        <taxon>Defluviitaleaceae</taxon>
        <taxon>Defluviitalea</taxon>
    </lineage>
</organism>
<dbReference type="PANTHER" id="PTHR40032">
    <property type="entry name" value="EXPORTED PROTEIN-RELATED"/>
    <property type="match status" value="1"/>
</dbReference>
<dbReference type="Proteomes" id="UP000483018">
    <property type="component" value="Unassembled WGS sequence"/>
</dbReference>
<gene>
    <name evidence="2" type="ORF">GND95_11020</name>
</gene>
<keyword evidence="3" id="KW-1185">Reference proteome</keyword>
<dbReference type="GO" id="GO:0008168">
    <property type="term" value="F:methyltransferase activity"/>
    <property type="evidence" value="ECO:0007669"/>
    <property type="project" value="UniProtKB-KW"/>
</dbReference>